<keyword evidence="3" id="KW-0813">Transport</keyword>
<keyword evidence="7" id="KW-0998">Cell outer membrane</keyword>
<evidence type="ECO:0000256" key="2">
    <source>
        <dbReference type="ARBA" id="ARBA00007613"/>
    </source>
</evidence>
<evidence type="ECO:0000256" key="4">
    <source>
        <dbReference type="ARBA" id="ARBA00022452"/>
    </source>
</evidence>
<proteinExistence type="inferred from homology"/>
<name>A0ABV1RCG3_9ALTE</name>
<evidence type="ECO:0000313" key="10">
    <source>
        <dbReference type="Proteomes" id="UP001467690"/>
    </source>
</evidence>
<keyword evidence="6" id="KW-0472">Membrane</keyword>
<comment type="caution">
    <text evidence="9">The sequence shown here is derived from an EMBL/GenBank/DDBJ whole genome shotgun (WGS) entry which is preliminary data.</text>
</comment>
<feature type="coiled-coil region" evidence="8">
    <location>
        <begin position="345"/>
        <end position="397"/>
    </location>
</feature>
<dbReference type="Pfam" id="PF02321">
    <property type="entry name" value="OEP"/>
    <property type="match status" value="2"/>
</dbReference>
<evidence type="ECO:0000256" key="3">
    <source>
        <dbReference type="ARBA" id="ARBA00022448"/>
    </source>
</evidence>
<keyword evidence="4" id="KW-1134">Transmembrane beta strand</keyword>
<organism evidence="9 10">
    <name type="scientific">Catenovulum sediminis</name>
    <dbReference type="NCBI Taxonomy" id="1740262"/>
    <lineage>
        <taxon>Bacteria</taxon>
        <taxon>Pseudomonadati</taxon>
        <taxon>Pseudomonadota</taxon>
        <taxon>Gammaproteobacteria</taxon>
        <taxon>Alteromonadales</taxon>
        <taxon>Alteromonadaceae</taxon>
        <taxon>Catenovulum</taxon>
    </lineage>
</organism>
<keyword evidence="10" id="KW-1185">Reference proteome</keyword>
<dbReference type="Gene3D" id="1.20.1600.10">
    <property type="entry name" value="Outer membrane efflux proteins (OEP)"/>
    <property type="match status" value="1"/>
</dbReference>
<evidence type="ECO:0000256" key="6">
    <source>
        <dbReference type="ARBA" id="ARBA00023136"/>
    </source>
</evidence>
<evidence type="ECO:0000256" key="8">
    <source>
        <dbReference type="SAM" id="Coils"/>
    </source>
</evidence>
<reference evidence="9 10" key="1">
    <citation type="submission" date="2024-06" db="EMBL/GenBank/DDBJ databases">
        <authorList>
            <person name="Chen R.Y."/>
        </authorList>
    </citation>
    <scope>NUCLEOTIDE SEQUENCE [LARGE SCALE GENOMIC DNA]</scope>
    <source>
        <strain evidence="9 10">D2</strain>
    </source>
</reference>
<evidence type="ECO:0000256" key="1">
    <source>
        <dbReference type="ARBA" id="ARBA00004442"/>
    </source>
</evidence>
<gene>
    <name evidence="9" type="ORF">ABS311_01740</name>
</gene>
<keyword evidence="8" id="KW-0175">Coiled coil</keyword>
<accession>A0ABV1RCG3</accession>
<dbReference type="PANTHER" id="PTHR30026:SF20">
    <property type="entry name" value="OUTER MEMBRANE PROTEIN TOLC"/>
    <property type="match status" value="1"/>
</dbReference>
<dbReference type="InterPro" id="IPR051906">
    <property type="entry name" value="TolC-like"/>
</dbReference>
<dbReference type="PANTHER" id="PTHR30026">
    <property type="entry name" value="OUTER MEMBRANE PROTEIN TOLC"/>
    <property type="match status" value="1"/>
</dbReference>
<evidence type="ECO:0000313" key="9">
    <source>
        <dbReference type="EMBL" id="MER2490607.1"/>
    </source>
</evidence>
<protein>
    <submittedName>
        <fullName evidence="9">TolC family protein</fullName>
    </submittedName>
</protein>
<dbReference type="SUPFAM" id="SSF56954">
    <property type="entry name" value="Outer membrane efflux proteins (OEP)"/>
    <property type="match status" value="1"/>
</dbReference>
<dbReference type="Proteomes" id="UP001467690">
    <property type="component" value="Unassembled WGS sequence"/>
</dbReference>
<sequence length="443" mass="51361">MIKYLGFALFVLLYSYRAESCPEANTVTIVENSHLTELVKLILVNSYDVKKGLIDLQISEQNIQTKLSEFYPKVDVALSIDNIKKYGTLPGIDSVLLQGQDDIDSSTFTTSLSVNLYSGGYHWNNYKKSLLEKQLTESENQFARFTIAQKAIQLYHNLKVATLNYQKSQLKLRLEQNYLTVQTTSFRAGLINEAELHDQQKSVWDLEQEVAYFDYETKIYEAILLELLDEDVVKFNHQIAVYLKAEDYVKVFADLGVKLEKNIDVLKAESHYQQSKYDIELAKSRYRPKFDLSVNQIYFNLSKNGSFDAFDHMQQDRRQITLSMRWNLFEGFAADSKYKSAVYQSAKLKMELLDTQREIKNQNKEIHLKMSLINKEVNQLQRKQKMLEREFTLLEAENNQGLIEDLAVANQANKLKIIDIELLEKASQIALLKVDEFSLVVKQ</sequence>
<evidence type="ECO:0000256" key="7">
    <source>
        <dbReference type="ARBA" id="ARBA00023237"/>
    </source>
</evidence>
<keyword evidence="5" id="KW-0812">Transmembrane</keyword>
<comment type="subcellular location">
    <subcellularLocation>
        <location evidence="1">Cell outer membrane</location>
    </subcellularLocation>
</comment>
<dbReference type="InterPro" id="IPR003423">
    <property type="entry name" value="OMP_efflux"/>
</dbReference>
<dbReference type="EMBL" id="JBELOE010000061">
    <property type="protein sequence ID" value="MER2490607.1"/>
    <property type="molecule type" value="Genomic_DNA"/>
</dbReference>
<dbReference type="RefSeq" id="WP_143871830.1">
    <property type="nucleotide sequence ID" value="NZ_CP041660.1"/>
</dbReference>
<comment type="similarity">
    <text evidence="2">Belongs to the outer membrane factor (OMF) (TC 1.B.17) family.</text>
</comment>
<evidence type="ECO:0000256" key="5">
    <source>
        <dbReference type="ARBA" id="ARBA00022692"/>
    </source>
</evidence>